<comment type="caution">
    <text evidence="2">The sequence shown here is derived from an EMBL/GenBank/DDBJ whole genome shotgun (WGS) entry which is preliminary data.</text>
</comment>
<proteinExistence type="predicted"/>
<keyword evidence="3" id="KW-1185">Reference proteome</keyword>
<keyword evidence="1" id="KW-0812">Transmembrane</keyword>
<dbReference type="RefSeq" id="WP_159668736.1">
    <property type="nucleotide sequence ID" value="NZ_WUUS01000009.1"/>
</dbReference>
<keyword evidence="1" id="KW-1133">Transmembrane helix</keyword>
<evidence type="ECO:0000313" key="3">
    <source>
        <dbReference type="Proteomes" id="UP000437065"/>
    </source>
</evidence>
<dbReference type="AlphaFoldDB" id="A0A6B0T0Y9"/>
<protein>
    <submittedName>
        <fullName evidence="2">Uncharacterized protein</fullName>
    </submittedName>
</protein>
<evidence type="ECO:0000313" key="2">
    <source>
        <dbReference type="EMBL" id="MXR42443.1"/>
    </source>
</evidence>
<dbReference type="EMBL" id="WUUS01000009">
    <property type="protein sequence ID" value="MXR42443.1"/>
    <property type="molecule type" value="Genomic_DNA"/>
</dbReference>
<keyword evidence="1" id="KW-0472">Membrane</keyword>
<feature type="transmembrane region" description="Helical" evidence="1">
    <location>
        <begin position="70"/>
        <end position="94"/>
    </location>
</feature>
<name>A0A6B0T0Y9_9EURY</name>
<dbReference type="Proteomes" id="UP000437065">
    <property type="component" value="Unassembled WGS sequence"/>
</dbReference>
<gene>
    <name evidence="2" type="ORF">GRX01_13980</name>
</gene>
<reference evidence="2 3" key="1">
    <citation type="submission" date="2019-12" db="EMBL/GenBank/DDBJ databases">
        <title>Isolation and characterization of three novel carbon monoxide-oxidizing members of Halobacteria from salione crusts and soils.</title>
        <authorList>
            <person name="Myers M.R."/>
            <person name="King G.M."/>
        </authorList>
    </citation>
    <scope>NUCLEOTIDE SEQUENCE [LARGE SCALE GENOMIC DNA]</scope>
    <source>
        <strain evidence="2 3">WSA2</strain>
    </source>
</reference>
<evidence type="ECO:0000256" key="1">
    <source>
        <dbReference type="SAM" id="Phobius"/>
    </source>
</evidence>
<organism evidence="2 3">
    <name type="scientific">Halobaculum saliterrae</name>
    <dbReference type="NCBI Taxonomy" id="2073113"/>
    <lineage>
        <taxon>Archaea</taxon>
        <taxon>Methanobacteriati</taxon>
        <taxon>Methanobacteriota</taxon>
        <taxon>Stenosarchaea group</taxon>
        <taxon>Halobacteria</taxon>
        <taxon>Halobacteriales</taxon>
        <taxon>Haloferacaceae</taxon>
        <taxon>Halobaculum</taxon>
    </lineage>
</organism>
<accession>A0A6B0T0Y9</accession>
<sequence length="102" mass="10482">MPRPLHTALRAAATARAALAVTAALLALVGLARFTPLPDEATVVAWPALAAAFLLDTALYNEAGVAVGDAGFWTLAVVGCYVEAVVVVAVARGVRRRVGSDR</sequence>